<dbReference type="EMBL" id="MIKG01000025">
    <property type="protein sequence ID" value="RAO73591.1"/>
    <property type="molecule type" value="Genomic_DNA"/>
</dbReference>
<evidence type="ECO:0000313" key="3">
    <source>
        <dbReference type="Proteomes" id="UP000249363"/>
    </source>
</evidence>
<dbReference type="SUPFAM" id="SSF49785">
    <property type="entry name" value="Galactose-binding domain-like"/>
    <property type="match status" value="1"/>
</dbReference>
<dbReference type="PANTHER" id="PTHR36848">
    <property type="entry name" value="DNA-BINDING PROTEIN (PUTATIVE SECRETED PROTEIN)-RELATED"/>
    <property type="match status" value="1"/>
</dbReference>
<feature type="signal peptide" evidence="1">
    <location>
        <begin position="1"/>
        <end position="17"/>
    </location>
</feature>
<reference evidence="2 3" key="1">
    <citation type="journal article" date="2017" name="Biotechnol. Biofuels">
        <title>Differential beta-glucosidase expression as a function of carbon source availability in Talaromyces amestolkiae: a genomic and proteomic approach.</title>
        <authorList>
            <person name="de Eugenio L.I."/>
            <person name="Mendez-Liter J.A."/>
            <person name="Nieto-Dominguez M."/>
            <person name="Alonso L."/>
            <person name="Gil-Munoz J."/>
            <person name="Barriuso J."/>
            <person name="Prieto A."/>
            <person name="Martinez M.J."/>
        </authorList>
    </citation>
    <scope>NUCLEOTIDE SEQUENCE [LARGE SCALE GENOMIC DNA]</scope>
    <source>
        <strain evidence="2 3">CIB</strain>
    </source>
</reference>
<gene>
    <name evidence="2" type="ORF">BHQ10_009603</name>
</gene>
<dbReference type="STRING" id="1196081.A0A364LCZ1"/>
<proteinExistence type="predicted"/>
<protein>
    <recommendedName>
        <fullName evidence="4">Secreted protein</fullName>
    </recommendedName>
</protein>
<feature type="chain" id="PRO_5016653288" description="Secreted protein" evidence="1">
    <location>
        <begin position="18"/>
        <end position="958"/>
    </location>
</feature>
<keyword evidence="1" id="KW-0732">Signal</keyword>
<dbReference type="Pfam" id="PF17132">
    <property type="entry name" value="Glyco_hydro_106"/>
    <property type="match status" value="1"/>
</dbReference>
<accession>A0A364LCZ1</accession>
<dbReference type="AlphaFoldDB" id="A0A364LCZ1"/>
<dbReference type="Proteomes" id="UP000249363">
    <property type="component" value="Unassembled WGS sequence"/>
</dbReference>
<evidence type="ECO:0000313" key="2">
    <source>
        <dbReference type="EMBL" id="RAO73591.1"/>
    </source>
</evidence>
<organism evidence="2 3">
    <name type="scientific">Talaromyces amestolkiae</name>
    <dbReference type="NCBI Taxonomy" id="1196081"/>
    <lineage>
        <taxon>Eukaryota</taxon>
        <taxon>Fungi</taxon>
        <taxon>Dikarya</taxon>
        <taxon>Ascomycota</taxon>
        <taxon>Pezizomycotina</taxon>
        <taxon>Eurotiomycetes</taxon>
        <taxon>Eurotiomycetidae</taxon>
        <taxon>Eurotiales</taxon>
        <taxon>Trichocomaceae</taxon>
        <taxon>Talaromyces</taxon>
        <taxon>Talaromyces sect. Talaromyces</taxon>
    </lineage>
</organism>
<evidence type="ECO:0000256" key="1">
    <source>
        <dbReference type="SAM" id="SignalP"/>
    </source>
</evidence>
<sequence>MFRILFFVFLCAGCLLAASSPQQYTRSLGTFENPSVQTRPRFRYWLPDAGVDKEIVATNIKDSGNLGAGGVEFLPFYNYGGETVSKAPQADWVTNGFGTPAFRDVFRAALQAHKDAGLLMDFAMGPNQGQGVPAESDDEGLQWDLVPYNVEIPRNGIIDAQIPGWGPTSGIGYRIFAYYQKRTLNKNLKFENNQTATIWDNGSYIVDHYSAAGAQTVIKFWEEYILIDGLKEMLMEVGHYGWEDSIEMTSNTSWTPTIPDRFQRKLGYRLEPYLPVMNFGVLHPDNNVNIQAFQPGPVQVILNTEDSGARYINDFRELLADGYRDYLQVLSDWTRNHLGLAFSSQVSYNLPMDTATNVPMVDVPECESLQFADNIDGYRQFSGAANLAGKAIISNEMGAISAAYDYPLPRLLFSVARAVVGGVNQFVLHGQSYTGDYYITTWPGYTAFSYSVSELYSNKQPSWDHGLSEVLNYLARVQFVQRQGIPRTDVAIYNKVSATDSSFPSIYQSDDLVNDGWSWAYLTPDNFALPQATVRDNVLGPDGPRYKALVITKDSNMTLYGVVRVAEFAAKGLPIIFSGGLPSIYPSARGNHTAETLAALTKLASSPNVYNASSGHVASTLESLGLFPNIKVQTNGTIWTTWREDPSTGVDYAFIFCDSKSASAEITISGDAKKKIPYYLDAWTGIQKPVFTYTVSGSALRIPISLEGNQTTIIAFSRNPLTDSEAPTVHSTETPPSVIGSFYESAGKGWTAQVVSTNLQDSGRIRLSNNKTIELPNTHKIAELFNLSNWKLVTEHWEAPSDLYDAETIAQKHNTTHELTSLLSWTEIPALQNVSGLGYYSTTFQWPPVTGGSADGAYIQFPSILHAIRVSVNGQKLPALDYTNAKADIGPYLRHGNNDVLAVIPTTMWNYLRSIISQLRDQGGQPGLLSFTSTLPGISPNGLIGEVSVLPYVNVNIK</sequence>
<dbReference type="InterPro" id="IPR053161">
    <property type="entry name" value="Ulvan_degrading_GH"/>
</dbReference>
<name>A0A364LCZ1_TALAM</name>
<dbReference type="Gene3D" id="2.60.120.260">
    <property type="entry name" value="Galactose-binding domain-like"/>
    <property type="match status" value="1"/>
</dbReference>
<dbReference type="GeneID" id="63798817"/>
<dbReference type="RefSeq" id="XP_040738105.1">
    <property type="nucleotide sequence ID" value="XM_040882537.1"/>
</dbReference>
<dbReference type="OrthoDB" id="4216307at2759"/>
<dbReference type="InterPro" id="IPR008979">
    <property type="entry name" value="Galactose-bd-like_sf"/>
</dbReference>
<comment type="caution">
    <text evidence="2">The sequence shown here is derived from an EMBL/GenBank/DDBJ whole genome shotgun (WGS) entry which is preliminary data.</text>
</comment>
<dbReference type="PANTHER" id="PTHR36848:SF2">
    <property type="entry name" value="SECRETED PROTEIN"/>
    <property type="match status" value="1"/>
</dbReference>
<keyword evidence="3" id="KW-1185">Reference proteome</keyword>
<evidence type="ECO:0008006" key="4">
    <source>
        <dbReference type="Google" id="ProtNLM"/>
    </source>
</evidence>